<evidence type="ECO:0000313" key="4">
    <source>
        <dbReference type="Proteomes" id="UP000076830"/>
    </source>
</evidence>
<dbReference type="GO" id="GO:0016787">
    <property type="term" value="F:hydrolase activity"/>
    <property type="evidence" value="ECO:0007669"/>
    <property type="project" value="UniProtKB-KW"/>
</dbReference>
<evidence type="ECO:0000259" key="2">
    <source>
        <dbReference type="Pfam" id="PF07486"/>
    </source>
</evidence>
<name>A0A160DWW3_9GAMM</name>
<feature type="domain" description="Cell wall hydrolase SleB" evidence="2">
    <location>
        <begin position="34"/>
        <end position="142"/>
    </location>
</feature>
<dbReference type="PATRIC" id="fig|1300342.3.peg.3086"/>
<dbReference type="OrthoDB" id="5952809at2"/>
<keyword evidence="1" id="KW-0732">Signal</keyword>
<evidence type="ECO:0000256" key="1">
    <source>
        <dbReference type="SAM" id="SignalP"/>
    </source>
</evidence>
<dbReference type="Gene3D" id="1.10.10.2520">
    <property type="entry name" value="Cell wall hydrolase SleB, domain 1"/>
    <property type="match status" value="1"/>
</dbReference>
<dbReference type="KEGG" id="dko:I596_3159"/>
<accession>A0A160DWW3</accession>
<dbReference type="InterPro" id="IPR042047">
    <property type="entry name" value="SleB_dom1"/>
</dbReference>
<dbReference type="STRING" id="1300342.I596_3159"/>
<dbReference type="InterPro" id="IPR011105">
    <property type="entry name" value="Cell_wall_hydrolase_SleB"/>
</dbReference>
<dbReference type="RefSeq" id="WP_067649599.1">
    <property type="nucleotide sequence ID" value="NZ_CP015249.1"/>
</dbReference>
<evidence type="ECO:0000313" key="3">
    <source>
        <dbReference type="EMBL" id="ANB19149.1"/>
    </source>
</evidence>
<dbReference type="Pfam" id="PF07486">
    <property type="entry name" value="Hydrolase_2"/>
    <property type="match status" value="1"/>
</dbReference>
<dbReference type="EMBL" id="CP015249">
    <property type="protein sequence ID" value="ANB19149.1"/>
    <property type="molecule type" value="Genomic_DNA"/>
</dbReference>
<protein>
    <submittedName>
        <fullName evidence="3">Cell wall hydrolase</fullName>
    </submittedName>
</protein>
<dbReference type="AlphaFoldDB" id="A0A160DWW3"/>
<feature type="signal peptide" evidence="1">
    <location>
        <begin position="1"/>
        <end position="17"/>
    </location>
</feature>
<sequence length="145" mass="16218">MKLAWLLWLASVLPHDAADQTCLAATVYLEARSESTLGQKAVAEVALRRRDNGRWGNTICKVVNAPGQFALSTTHKGYVLRNPDAWGKAWRVAGDVIHTWSLPHEQREQIVPHADHFAIAEQVSPAWMIGEPLRKIGAHSFYRVN</sequence>
<organism evidence="3 4">
    <name type="scientific">Dokdonella koreensis DS-123</name>
    <dbReference type="NCBI Taxonomy" id="1300342"/>
    <lineage>
        <taxon>Bacteria</taxon>
        <taxon>Pseudomonadati</taxon>
        <taxon>Pseudomonadota</taxon>
        <taxon>Gammaproteobacteria</taxon>
        <taxon>Lysobacterales</taxon>
        <taxon>Rhodanobacteraceae</taxon>
        <taxon>Dokdonella</taxon>
    </lineage>
</organism>
<keyword evidence="3" id="KW-0378">Hydrolase</keyword>
<reference evidence="3 4" key="1">
    <citation type="submission" date="2016-04" db="EMBL/GenBank/DDBJ databases">
        <title>Complete genome sequence of Dokdonella koreensis DS-123T.</title>
        <authorList>
            <person name="Kim J.F."/>
            <person name="Lee H."/>
            <person name="Kwak M.-J."/>
        </authorList>
    </citation>
    <scope>NUCLEOTIDE SEQUENCE [LARGE SCALE GENOMIC DNA]</scope>
    <source>
        <strain evidence="3 4">DS-123</strain>
    </source>
</reference>
<feature type="chain" id="PRO_5007813782" evidence="1">
    <location>
        <begin position="18"/>
        <end position="145"/>
    </location>
</feature>
<dbReference type="Proteomes" id="UP000076830">
    <property type="component" value="Chromosome"/>
</dbReference>
<proteinExistence type="predicted"/>
<keyword evidence="4" id="KW-1185">Reference proteome</keyword>
<gene>
    <name evidence="3" type="ORF">I596_3159</name>
</gene>